<protein>
    <submittedName>
        <fullName evidence="1">Uncharacterized protein</fullName>
    </submittedName>
</protein>
<sequence length="45" mass="4721">MSDPTSPGIGSFSRCSGGASLAEDGWWFSDKKGSSRCENTDMAGF</sequence>
<evidence type="ECO:0000313" key="1">
    <source>
        <dbReference type="EMBL" id="BDD86940.1"/>
    </source>
</evidence>
<accession>A0ABN6M4W5</accession>
<evidence type="ECO:0000313" key="2">
    <source>
        <dbReference type="Proteomes" id="UP000830055"/>
    </source>
</evidence>
<gene>
    <name evidence="1" type="ORF">DPPLL_13050</name>
</gene>
<reference evidence="1 2" key="1">
    <citation type="submission" date="2022-01" db="EMBL/GenBank/DDBJ databases">
        <title>Desulfofustis limnae sp. nov., a novel mesophilic sulfate-reducing bacterium isolated from marsh soil.</title>
        <authorList>
            <person name="Watanabe M."/>
            <person name="Takahashi A."/>
            <person name="Kojima H."/>
            <person name="Fukui M."/>
        </authorList>
    </citation>
    <scope>NUCLEOTIDE SEQUENCE [LARGE SCALE GENOMIC DNA]</scope>
    <source>
        <strain evidence="1 2">PPLL</strain>
    </source>
</reference>
<name>A0ABN6M4W5_9BACT</name>
<dbReference type="Proteomes" id="UP000830055">
    <property type="component" value="Chromosome"/>
</dbReference>
<organism evidence="1 2">
    <name type="scientific">Desulfofustis limnaeus</name>
    <dbReference type="NCBI Taxonomy" id="2740163"/>
    <lineage>
        <taxon>Bacteria</taxon>
        <taxon>Pseudomonadati</taxon>
        <taxon>Thermodesulfobacteriota</taxon>
        <taxon>Desulfobulbia</taxon>
        <taxon>Desulfobulbales</taxon>
        <taxon>Desulfocapsaceae</taxon>
        <taxon>Desulfofustis</taxon>
    </lineage>
</organism>
<dbReference type="EMBL" id="AP025516">
    <property type="protein sequence ID" value="BDD86940.1"/>
    <property type="molecule type" value="Genomic_DNA"/>
</dbReference>
<proteinExistence type="predicted"/>
<keyword evidence="2" id="KW-1185">Reference proteome</keyword>